<feature type="chain" id="PRO_5004596787" description="Biotrophy-associated secreted protein 2" evidence="1">
    <location>
        <begin position="20"/>
        <end position="86"/>
    </location>
</feature>
<evidence type="ECO:0000313" key="3">
    <source>
        <dbReference type="Proteomes" id="UP000019374"/>
    </source>
</evidence>
<evidence type="ECO:0000256" key="1">
    <source>
        <dbReference type="SAM" id="SignalP"/>
    </source>
</evidence>
<organism evidence="2 3">
    <name type="scientific">Ophiocordyceps sinensis (strain Co18 / CGMCC 3.14243)</name>
    <name type="common">Yarsagumba caterpillar fungus</name>
    <name type="synonym">Hirsutella sinensis</name>
    <dbReference type="NCBI Taxonomy" id="911162"/>
    <lineage>
        <taxon>Eukaryota</taxon>
        <taxon>Fungi</taxon>
        <taxon>Dikarya</taxon>
        <taxon>Ascomycota</taxon>
        <taxon>Pezizomycotina</taxon>
        <taxon>Sordariomycetes</taxon>
        <taxon>Hypocreomycetidae</taxon>
        <taxon>Hypocreales</taxon>
        <taxon>Ophiocordycipitaceae</taxon>
        <taxon>Ophiocordyceps</taxon>
    </lineage>
</organism>
<keyword evidence="1" id="KW-0732">Signal</keyword>
<dbReference type="HOGENOM" id="CLU_180920_0_0_1"/>
<accession>T5AB00</accession>
<sequence length="86" mass="8660">MVRIAAAVTMAFVVWAVGAKDIVDHSGDKNIGNGAGKQFINGACTSNADCATDCCATFPDKGVDKGVCSGKAADTLNTKEGCGFGN</sequence>
<dbReference type="AlphaFoldDB" id="T5AB00"/>
<evidence type="ECO:0000313" key="2">
    <source>
        <dbReference type="EMBL" id="EQK99600.1"/>
    </source>
</evidence>
<proteinExistence type="predicted"/>
<feature type="signal peptide" evidence="1">
    <location>
        <begin position="1"/>
        <end position="19"/>
    </location>
</feature>
<protein>
    <recommendedName>
        <fullName evidence="4">Biotrophy-associated secreted protein 2</fullName>
    </recommendedName>
</protein>
<dbReference type="Proteomes" id="UP000019374">
    <property type="component" value="Unassembled WGS sequence"/>
</dbReference>
<reference evidence="2 3" key="1">
    <citation type="journal article" date="2013" name="Chin. Sci. Bull.">
        <title>Genome survey uncovers the secrets of sex and lifestyle in caterpillar fungus.</title>
        <authorList>
            <person name="Hu X."/>
            <person name="Zhang Y."/>
            <person name="Xiao G."/>
            <person name="Zheng P."/>
            <person name="Xia Y."/>
            <person name="Zhang X."/>
            <person name="St Leger R.J."/>
            <person name="Liu X."/>
            <person name="Wang C."/>
        </authorList>
    </citation>
    <scope>NUCLEOTIDE SEQUENCE [LARGE SCALE GENOMIC DNA]</scope>
    <source>
        <strain evidence="3">Co18 / CGMCC 3.14243</strain>
        <tissue evidence="2">Fruit-body</tissue>
    </source>
</reference>
<dbReference type="eggNOG" id="ENOG502S1KA">
    <property type="taxonomic scope" value="Eukaryota"/>
</dbReference>
<gene>
    <name evidence="2" type="ORF">OCS_04692</name>
</gene>
<name>T5AB00_OPHSC</name>
<evidence type="ECO:0008006" key="4">
    <source>
        <dbReference type="Google" id="ProtNLM"/>
    </source>
</evidence>
<dbReference type="EMBL" id="KE653257">
    <property type="protein sequence ID" value="EQK99600.1"/>
    <property type="molecule type" value="Genomic_DNA"/>
</dbReference>